<accession>A0A150SHP1</accession>
<feature type="compositionally biased region" description="Basic and acidic residues" evidence="1">
    <location>
        <begin position="33"/>
        <end position="52"/>
    </location>
</feature>
<feature type="transmembrane region" description="Helical" evidence="2">
    <location>
        <begin position="63"/>
        <end position="85"/>
    </location>
</feature>
<feature type="region of interest" description="Disordered" evidence="1">
    <location>
        <begin position="33"/>
        <end position="57"/>
    </location>
</feature>
<proteinExistence type="predicted"/>
<keyword evidence="2" id="KW-0472">Membrane</keyword>
<evidence type="ECO:0000313" key="3">
    <source>
        <dbReference type="EMBL" id="KYF82763.1"/>
    </source>
</evidence>
<gene>
    <name evidence="3" type="ORF">BE18_52840</name>
</gene>
<protein>
    <submittedName>
        <fullName evidence="3">Uncharacterized protein</fullName>
    </submittedName>
</protein>
<dbReference type="AlphaFoldDB" id="A0A150SHP1"/>
<evidence type="ECO:0000313" key="4">
    <source>
        <dbReference type="Proteomes" id="UP000075515"/>
    </source>
</evidence>
<comment type="caution">
    <text evidence="3">The sequence shown here is derived from an EMBL/GenBank/DDBJ whole genome shotgun (WGS) entry which is preliminary data.</text>
</comment>
<dbReference type="Proteomes" id="UP000075515">
    <property type="component" value="Unassembled WGS sequence"/>
</dbReference>
<evidence type="ECO:0000256" key="1">
    <source>
        <dbReference type="SAM" id="MobiDB-lite"/>
    </source>
</evidence>
<evidence type="ECO:0000256" key="2">
    <source>
        <dbReference type="SAM" id="Phobius"/>
    </source>
</evidence>
<keyword evidence="2" id="KW-1133">Transmembrane helix</keyword>
<organism evidence="3 4">
    <name type="scientific">Sorangium cellulosum</name>
    <name type="common">Polyangium cellulosum</name>
    <dbReference type="NCBI Taxonomy" id="56"/>
    <lineage>
        <taxon>Bacteria</taxon>
        <taxon>Pseudomonadati</taxon>
        <taxon>Myxococcota</taxon>
        <taxon>Polyangia</taxon>
        <taxon>Polyangiales</taxon>
        <taxon>Polyangiaceae</taxon>
        <taxon>Sorangium</taxon>
    </lineage>
</organism>
<name>A0A150SHP1_SORCE</name>
<reference evidence="3 4" key="1">
    <citation type="submission" date="2014-02" db="EMBL/GenBank/DDBJ databases">
        <title>The small core and large imbalanced accessory genome model reveals a collaborative survival strategy of Sorangium cellulosum strains in nature.</title>
        <authorList>
            <person name="Han K."/>
            <person name="Peng R."/>
            <person name="Blom J."/>
            <person name="Li Y.-Z."/>
        </authorList>
    </citation>
    <scope>NUCLEOTIDE SEQUENCE [LARGE SCALE GENOMIC DNA]</scope>
    <source>
        <strain evidence="3 4">So0149</strain>
    </source>
</reference>
<dbReference type="EMBL" id="JEMC01003230">
    <property type="protein sequence ID" value="KYF82763.1"/>
    <property type="molecule type" value="Genomic_DNA"/>
</dbReference>
<sequence>MSGQDHDVPPIPQDLAASMRALRAMGPSEALVERAIGKLPERPERPGAEGGKRSQRARSPWRWGAIIAAPALAALAVAVVLAGGGGGVSSPAIERSEERAVALPGDGHAWMHLDLWTHRHAEEPAVVHLEVPEHVRVRLPDGEGGALEEHCQQERCSHRLTRYRGDAPLSVAVAQPGRYEIYVRHESNEARVRERFVLTAVRD</sequence>
<keyword evidence="2" id="KW-0812">Transmembrane</keyword>